<dbReference type="PANTHER" id="PTHR11851:SF149">
    <property type="entry name" value="GH01077P"/>
    <property type="match status" value="1"/>
</dbReference>
<dbReference type="Gene3D" id="3.30.830.10">
    <property type="entry name" value="Metalloenzyme, LuxS/M16 peptidase-like"/>
    <property type="match status" value="2"/>
</dbReference>
<evidence type="ECO:0000256" key="6">
    <source>
        <dbReference type="ARBA" id="ARBA00022833"/>
    </source>
</evidence>
<comment type="similarity">
    <text evidence="9">Belongs to the peptidase M16 family.</text>
</comment>
<evidence type="ECO:0000256" key="9">
    <source>
        <dbReference type="RuleBase" id="RU004447"/>
    </source>
</evidence>
<dbReference type="EMBL" id="JAPWTJ010000448">
    <property type="protein sequence ID" value="KAJ8978352.1"/>
    <property type="molecule type" value="Genomic_DNA"/>
</dbReference>
<name>A0ABQ9JLR9_9CUCU</name>
<proteinExistence type="inferred from homology"/>
<accession>A0ABQ9JLR9</accession>
<comment type="subcellular location">
    <subcellularLocation>
        <location evidence="2">Mitochondrion</location>
    </subcellularLocation>
</comment>
<comment type="cofactor">
    <cofactor evidence="1">
        <name>Zn(2+)</name>
        <dbReference type="ChEBI" id="CHEBI:29105"/>
    </cofactor>
</comment>
<keyword evidence="5" id="KW-0378">Hydrolase</keyword>
<dbReference type="PANTHER" id="PTHR11851">
    <property type="entry name" value="METALLOPROTEASE"/>
    <property type="match status" value="1"/>
</dbReference>
<reference evidence="12" key="1">
    <citation type="journal article" date="2023" name="Insect Mol. Biol.">
        <title>Genome sequencing provides insights into the evolution of gene families encoding plant cell wall-degrading enzymes in longhorned beetles.</title>
        <authorList>
            <person name="Shin N.R."/>
            <person name="Okamura Y."/>
            <person name="Kirsch R."/>
            <person name="Pauchet Y."/>
        </authorList>
    </citation>
    <scope>NUCLEOTIDE SEQUENCE</scope>
    <source>
        <strain evidence="12">MMC_N1</strain>
    </source>
</reference>
<sequence>MTEQTVFEILLKNNRSENYIFDYPDLQEESVNLIANNFSDIIAETLKQKSSASNIKRGNVLKFINNLCAVKEYHLPEESYNCYLKLVKKSFESDVDEDVTKLLYDLKLDLKNSLPATFTDEVLAFYKKKHSKQKEKVKQLEFIKERDQKRLSAKHDIQVRKNFSYYQTNESLIKDMLSKESVCCKKNNSFICQIEDTDYREKQVKLAYALINLKIENGLIKKILQRISAYKELVKCEVNFLQYLWVVSDDEVFLQFLTEKFKFILERMILKYSNEILFLSEDIEVTQYFVNLEGDQKFTKIRKACTNIRSASSAQAESQPTLLNVPPTKVSTLCNGIRVATEDWGSPTATVGIWIDAGSRYENSKNNGVAHFMEHMAFKGTCKRTQSQLEIEIEDLGAQLNAYTSREQTVYYSKCLAKDVPKAIEILADIVQEAKLGENEIERERGVILREMQEVESNLQEVVFDHLHAIAYQGTPLANTILGPTVNIRSINSTDLRDYLCNHYKANRVVIAGAGGVCHEELVKLAECHLSKLREIPTLSPCRYTGAEIRVRDDSLPLAHIAIAVEGAGWTDPDTLTLMVASTLLGAWDRSQASGKQNATTLARASAEGDLCHSYQSFNTCYKDTGLWGIYFVSDPLKIEDMVFNIQEEFMRLCTSVTQSEVDRAKALLTANTLLQLDTTTAVCEDIGRQLLCYGRRLPPHELTHRINSITAQNVRDVCYKYIYDRCPAIAAVGPVEQLPDYNRIRSAMYWLRV</sequence>
<organism evidence="12 13">
    <name type="scientific">Molorchus minor</name>
    <dbReference type="NCBI Taxonomy" id="1323400"/>
    <lineage>
        <taxon>Eukaryota</taxon>
        <taxon>Metazoa</taxon>
        <taxon>Ecdysozoa</taxon>
        <taxon>Arthropoda</taxon>
        <taxon>Hexapoda</taxon>
        <taxon>Insecta</taxon>
        <taxon>Pterygota</taxon>
        <taxon>Neoptera</taxon>
        <taxon>Endopterygota</taxon>
        <taxon>Coleoptera</taxon>
        <taxon>Polyphaga</taxon>
        <taxon>Cucujiformia</taxon>
        <taxon>Chrysomeloidea</taxon>
        <taxon>Cerambycidae</taxon>
        <taxon>Lamiinae</taxon>
        <taxon>Monochamini</taxon>
        <taxon>Molorchus</taxon>
    </lineage>
</organism>
<evidence type="ECO:0000256" key="3">
    <source>
        <dbReference type="ARBA" id="ARBA00022670"/>
    </source>
</evidence>
<evidence type="ECO:0000256" key="1">
    <source>
        <dbReference type="ARBA" id="ARBA00001947"/>
    </source>
</evidence>
<gene>
    <name evidence="12" type="ORF">NQ317_002661</name>
</gene>
<dbReference type="SUPFAM" id="SSF63411">
    <property type="entry name" value="LuxS/MPP-like metallohydrolase"/>
    <property type="match status" value="2"/>
</dbReference>
<dbReference type="InterPro" id="IPR001431">
    <property type="entry name" value="Pept_M16_Zn_BS"/>
</dbReference>
<evidence type="ECO:0000256" key="7">
    <source>
        <dbReference type="ARBA" id="ARBA00023049"/>
    </source>
</evidence>
<keyword evidence="13" id="KW-1185">Reference proteome</keyword>
<keyword evidence="7" id="KW-0482">Metalloprotease</keyword>
<dbReference type="Proteomes" id="UP001162164">
    <property type="component" value="Unassembled WGS sequence"/>
</dbReference>
<dbReference type="Pfam" id="PF05193">
    <property type="entry name" value="Peptidase_M16_C"/>
    <property type="match status" value="1"/>
</dbReference>
<dbReference type="InterPro" id="IPR011765">
    <property type="entry name" value="Pept_M16_N"/>
</dbReference>
<evidence type="ECO:0008006" key="14">
    <source>
        <dbReference type="Google" id="ProtNLM"/>
    </source>
</evidence>
<evidence type="ECO:0000256" key="5">
    <source>
        <dbReference type="ARBA" id="ARBA00022801"/>
    </source>
</evidence>
<evidence type="ECO:0000259" key="10">
    <source>
        <dbReference type="Pfam" id="PF00675"/>
    </source>
</evidence>
<keyword evidence="3" id="KW-0645">Protease</keyword>
<dbReference type="InterPro" id="IPR011249">
    <property type="entry name" value="Metalloenz_LuxS/M16"/>
</dbReference>
<dbReference type="InterPro" id="IPR007863">
    <property type="entry name" value="Peptidase_M16_C"/>
</dbReference>
<evidence type="ECO:0000313" key="12">
    <source>
        <dbReference type="EMBL" id="KAJ8978352.1"/>
    </source>
</evidence>
<protein>
    <recommendedName>
        <fullName evidence="14">Mitochondrial-processing peptidase subunit beta</fullName>
    </recommendedName>
</protein>
<feature type="domain" description="Peptidase M16 N-terminal" evidence="10">
    <location>
        <begin position="338"/>
        <end position="484"/>
    </location>
</feature>
<keyword evidence="6" id="KW-0862">Zinc</keyword>
<keyword evidence="4" id="KW-0479">Metal-binding</keyword>
<dbReference type="PROSITE" id="PS00143">
    <property type="entry name" value="INSULINASE"/>
    <property type="match status" value="1"/>
</dbReference>
<evidence type="ECO:0000313" key="13">
    <source>
        <dbReference type="Proteomes" id="UP001162164"/>
    </source>
</evidence>
<comment type="caution">
    <text evidence="12">The sequence shown here is derived from an EMBL/GenBank/DDBJ whole genome shotgun (WGS) entry which is preliminary data.</text>
</comment>
<dbReference type="InterPro" id="IPR050361">
    <property type="entry name" value="MPP/UQCRC_Complex"/>
</dbReference>
<evidence type="ECO:0000256" key="4">
    <source>
        <dbReference type="ARBA" id="ARBA00022723"/>
    </source>
</evidence>
<evidence type="ECO:0000256" key="2">
    <source>
        <dbReference type="ARBA" id="ARBA00004173"/>
    </source>
</evidence>
<feature type="domain" description="Peptidase M16 C-terminal" evidence="11">
    <location>
        <begin position="490"/>
        <end position="669"/>
    </location>
</feature>
<dbReference type="Pfam" id="PF00675">
    <property type="entry name" value="Peptidase_M16"/>
    <property type="match status" value="1"/>
</dbReference>
<keyword evidence="8" id="KW-0496">Mitochondrion</keyword>
<evidence type="ECO:0000256" key="8">
    <source>
        <dbReference type="ARBA" id="ARBA00023128"/>
    </source>
</evidence>
<evidence type="ECO:0000259" key="11">
    <source>
        <dbReference type="Pfam" id="PF05193"/>
    </source>
</evidence>